<dbReference type="Gene3D" id="1.10.10.10">
    <property type="entry name" value="Winged helix-like DNA-binding domain superfamily/Winged helix DNA-binding domain"/>
    <property type="match status" value="1"/>
</dbReference>
<keyword evidence="6" id="KW-1185">Reference proteome</keyword>
<dbReference type="InterPro" id="IPR036388">
    <property type="entry name" value="WH-like_DNA-bd_sf"/>
</dbReference>
<dbReference type="EMBL" id="AWQX01000051">
    <property type="protein sequence ID" value="EST35476.1"/>
    <property type="molecule type" value="Genomic_DNA"/>
</dbReference>
<evidence type="ECO:0000256" key="3">
    <source>
        <dbReference type="ARBA" id="ARBA00023163"/>
    </source>
</evidence>
<reference evidence="5 6" key="1">
    <citation type="journal article" date="2014" name="Genome Announc.">
        <title>Draft Genome Sequence of Streptomyces roseochromogenes subsp. oscitans DS 12.976, Producer of the Aminocoumarin Antibiotic Clorobiocin.</title>
        <authorList>
            <person name="Ruckert C."/>
            <person name="Kalinowski J."/>
            <person name="Heide L."/>
            <person name="Apel A.K."/>
        </authorList>
    </citation>
    <scope>NUCLEOTIDE SEQUENCE [LARGE SCALE GENOMIC DNA]</scope>
    <source>
        <strain evidence="5 6">DS 12.976</strain>
    </source>
</reference>
<dbReference type="PANTHER" id="PTHR43537:SF47">
    <property type="entry name" value="REGULATORY PROTEIN GNTR HTH"/>
    <property type="match status" value="1"/>
</dbReference>
<dbReference type="PROSITE" id="PS50949">
    <property type="entry name" value="HTH_GNTR"/>
    <property type="match status" value="1"/>
</dbReference>
<dbReference type="HOGENOM" id="CLU_017584_9_2_11"/>
<dbReference type="PANTHER" id="PTHR43537">
    <property type="entry name" value="TRANSCRIPTIONAL REGULATOR, GNTR FAMILY"/>
    <property type="match status" value="1"/>
</dbReference>
<dbReference type="Gene3D" id="1.20.120.530">
    <property type="entry name" value="GntR ligand-binding domain-like"/>
    <property type="match status" value="1"/>
</dbReference>
<sequence length="234" mass="24751">MIGPVMPLDALRPSSLVDQATQRLREEITSGTWAVGTKLPGETALASTLGVGRSTVREALRALAGAGLVQARQGAGVFVTATTPREDWPTRLRQSAITDIYEVRAMLEVEAAQLAAQRRTPDDVIALNDAMDRRRHAAAGTNAEFVDADISLHAAVVAAAHNPVLTGLFTEFLPSLRKGLVDLLELAGLRAADPHDGEDSHAALVDAVARGDADAAGDILRTELEQTLARLKAV</sequence>
<dbReference type="SUPFAM" id="SSF46785">
    <property type="entry name" value="Winged helix' DNA-binding domain"/>
    <property type="match status" value="1"/>
</dbReference>
<dbReference type="STRING" id="1352936.M878_05845"/>
<dbReference type="GO" id="GO:0003700">
    <property type="term" value="F:DNA-binding transcription factor activity"/>
    <property type="evidence" value="ECO:0007669"/>
    <property type="project" value="InterPro"/>
</dbReference>
<dbReference type="PRINTS" id="PR00035">
    <property type="entry name" value="HTHGNTR"/>
</dbReference>
<evidence type="ECO:0000259" key="4">
    <source>
        <dbReference type="PROSITE" id="PS50949"/>
    </source>
</evidence>
<keyword evidence="3" id="KW-0804">Transcription</keyword>
<feature type="domain" description="HTH gntR-type" evidence="4">
    <location>
        <begin position="14"/>
        <end position="82"/>
    </location>
</feature>
<comment type="caution">
    <text evidence="5">The sequence shown here is derived from an EMBL/GenBank/DDBJ whole genome shotgun (WGS) entry which is preliminary data.</text>
</comment>
<dbReference type="SMART" id="SM00345">
    <property type="entry name" value="HTH_GNTR"/>
    <property type="match status" value="1"/>
</dbReference>
<dbReference type="SUPFAM" id="SSF48008">
    <property type="entry name" value="GntR ligand-binding domain-like"/>
    <property type="match status" value="1"/>
</dbReference>
<evidence type="ECO:0000256" key="2">
    <source>
        <dbReference type="ARBA" id="ARBA00023125"/>
    </source>
</evidence>
<dbReference type="InterPro" id="IPR011711">
    <property type="entry name" value="GntR_C"/>
</dbReference>
<keyword evidence="1" id="KW-0805">Transcription regulation</keyword>
<gene>
    <name evidence="5" type="ORF">M878_05845</name>
</gene>
<dbReference type="GO" id="GO:0003677">
    <property type="term" value="F:DNA binding"/>
    <property type="evidence" value="ECO:0007669"/>
    <property type="project" value="UniProtKB-KW"/>
</dbReference>
<keyword evidence="2" id="KW-0238">DNA-binding</keyword>
<name>V6KVL0_STRRC</name>
<dbReference type="CDD" id="cd07377">
    <property type="entry name" value="WHTH_GntR"/>
    <property type="match status" value="1"/>
</dbReference>
<dbReference type="Pfam" id="PF00392">
    <property type="entry name" value="GntR"/>
    <property type="match status" value="1"/>
</dbReference>
<accession>V6KVL0</accession>
<dbReference type="PATRIC" id="fig|1352936.5.peg.1258"/>
<dbReference type="SMART" id="SM00895">
    <property type="entry name" value="FCD"/>
    <property type="match status" value="1"/>
</dbReference>
<organism evidence="5 6">
    <name type="scientific">Streptomyces roseochromogenus subsp. oscitans DS 12.976</name>
    <dbReference type="NCBI Taxonomy" id="1352936"/>
    <lineage>
        <taxon>Bacteria</taxon>
        <taxon>Bacillati</taxon>
        <taxon>Actinomycetota</taxon>
        <taxon>Actinomycetes</taxon>
        <taxon>Kitasatosporales</taxon>
        <taxon>Streptomycetaceae</taxon>
        <taxon>Streptomyces</taxon>
    </lineage>
</organism>
<dbReference type="AlphaFoldDB" id="V6KVL0"/>
<dbReference type="InterPro" id="IPR008920">
    <property type="entry name" value="TF_FadR/GntR_C"/>
</dbReference>
<dbReference type="Proteomes" id="UP000017984">
    <property type="component" value="Chromosome"/>
</dbReference>
<evidence type="ECO:0000256" key="1">
    <source>
        <dbReference type="ARBA" id="ARBA00023015"/>
    </source>
</evidence>
<protein>
    <recommendedName>
        <fullName evidence="4">HTH gntR-type domain-containing protein</fullName>
    </recommendedName>
</protein>
<dbReference type="Pfam" id="PF07729">
    <property type="entry name" value="FCD"/>
    <property type="match status" value="1"/>
</dbReference>
<evidence type="ECO:0000313" key="6">
    <source>
        <dbReference type="Proteomes" id="UP000017984"/>
    </source>
</evidence>
<proteinExistence type="predicted"/>
<evidence type="ECO:0000313" key="5">
    <source>
        <dbReference type="EMBL" id="EST35476.1"/>
    </source>
</evidence>
<dbReference type="InterPro" id="IPR000524">
    <property type="entry name" value="Tscrpt_reg_HTH_GntR"/>
</dbReference>
<dbReference type="InterPro" id="IPR036390">
    <property type="entry name" value="WH_DNA-bd_sf"/>
</dbReference>